<gene>
    <name evidence="6" type="ORF">J2S41_006725</name>
</gene>
<evidence type="ECO:0000256" key="1">
    <source>
        <dbReference type="ARBA" id="ARBA00022714"/>
    </source>
</evidence>
<dbReference type="GO" id="GO:0003677">
    <property type="term" value="F:DNA binding"/>
    <property type="evidence" value="ECO:0007669"/>
    <property type="project" value="UniProtKB-KW"/>
</dbReference>
<accession>A0AAE3YWC4</accession>
<dbReference type="InterPro" id="IPR047057">
    <property type="entry name" value="MerR_fam"/>
</dbReference>
<dbReference type="SUPFAM" id="SSF46955">
    <property type="entry name" value="Putative DNA-binding domain"/>
    <property type="match status" value="1"/>
</dbReference>
<evidence type="ECO:0000256" key="2">
    <source>
        <dbReference type="ARBA" id="ARBA00023004"/>
    </source>
</evidence>
<dbReference type="PANTHER" id="PTHR30204">
    <property type="entry name" value="REDOX-CYCLING DRUG-SENSING TRANSCRIPTIONAL ACTIVATOR SOXR"/>
    <property type="match status" value="1"/>
</dbReference>
<sequence length="157" mass="17081">MTTMQDLLTIGDMAARSGVAPSALRYYERLGLIHPARTSGNQRRYQRSELRRIAFIRVSQQVGVSLDEIREALASLPDGRVPTKADWARLSAGWHDRLEERIALLERLRDNLTGCIGCGCLSLQKCTLYNPGDELAAFGPGPRILLSSPGSGGSGGD</sequence>
<dbReference type="PROSITE" id="PS00552">
    <property type="entry name" value="HTH_MERR_1"/>
    <property type="match status" value="1"/>
</dbReference>
<evidence type="ECO:0000259" key="5">
    <source>
        <dbReference type="PROSITE" id="PS50937"/>
    </source>
</evidence>
<feature type="domain" description="HTH merR-type" evidence="5">
    <location>
        <begin position="7"/>
        <end position="75"/>
    </location>
</feature>
<evidence type="ECO:0000313" key="6">
    <source>
        <dbReference type="EMBL" id="MDR7279947.1"/>
    </source>
</evidence>
<keyword evidence="4" id="KW-0238">DNA-binding</keyword>
<dbReference type="PROSITE" id="PS50937">
    <property type="entry name" value="HTH_MERR_2"/>
    <property type="match status" value="1"/>
</dbReference>
<dbReference type="GO" id="GO:0046872">
    <property type="term" value="F:metal ion binding"/>
    <property type="evidence" value="ECO:0007669"/>
    <property type="project" value="UniProtKB-KW"/>
</dbReference>
<evidence type="ECO:0000256" key="3">
    <source>
        <dbReference type="ARBA" id="ARBA00023014"/>
    </source>
</evidence>
<dbReference type="SMART" id="SM00422">
    <property type="entry name" value="HTH_MERR"/>
    <property type="match status" value="1"/>
</dbReference>
<keyword evidence="1" id="KW-0001">2Fe-2S</keyword>
<reference evidence="6" key="1">
    <citation type="submission" date="2023-07" db="EMBL/GenBank/DDBJ databases">
        <title>Sequencing the genomes of 1000 actinobacteria strains.</title>
        <authorList>
            <person name="Klenk H.-P."/>
        </authorList>
    </citation>
    <scope>NUCLEOTIDE SEQUENCE</scope>
    <source>
        <strain evidence="6">DSM 44707</strain>
    </source>
</reference>
<proteinExistence type="predicted"/>
<comment type="caution">
    <text evidence="6">The sequence shown here is derived from an EMBL/GenBank/DDBJ whole genome shotgun (WGS) entry which is preliminary data.</text>
</comment>
<keyword evidence="1" id="KW-0479">Metal-binding</keyword>
<dbReference type="EMBL" id="JAVDYB010000001">
    <property type="protein sequence ID" value="MDR7279947.1"/>
    <property type="molecule type" value="Genomic_DNA"/>
</dbReference>
<dbReference type="PANTHER" id="PTHR30204:SF0">
    <property type="entry name" value="REDOX-SENSITIVE TRANSCRIPTIONAL ACTIVATOR SOXR"/>
    <property type="match status" value="1"/>
</dbReference>
<dbReference type="GO" id="GO:0051537">
    <property type="term" value="F:2 iron, 2 sulfur cluster binding"/>
    <property type="evidence" value="ECO:0007669"/>
    <property type="project" value="UniProtKB-KW"/>
</dbReference>
<dbReference type="Gene3D" id="1.10.1660.10">
    <property type="match status" value="1"/>
</dbReference>
<keyword evidence="3" id="KW-0411">Iron-sulfur</keyword>
<keyword evidence="7" id="KW-1185">Reference proteome</keyword>
<dbReference type="AlphaFoldDB" id="A0AAE3YWC4"/>
<dbReference type="PRINTS" id="PR00040">
    <property type="entry name" value="HTHMERR"/>
</dbReference>
<dbReference type="GO" id="GO:0003700">
    <property type="term" value="F:DNA-binding transcription factor activity"/>
    <property type="evidence" value="ECO:0007669"/>
    <property type="project" value="InterPro"/>
</dbReference>
<dbReference type="InterPro" id="IPR009061">
    <property type="entry name" value="DNA-bd_dom_put_sf"/>
</dbReference>
<name>A0AAE3YWC4_9ACTN</name>
<dbReference type="Proteomes" id="UP001183643">
    <property type="component" value="Unassembled WGS sequence"/>
</dbReference>
<evidence type="ECO:0000313" key="7">
    <source>
        <dbReference type="Proteomes" id="UP001183643"/>
    </source>
</evidence>
<evidence type="ECO:0000256" key="4">
    <source>
        <dbReference type="ARBA" id="ARBA00023125"/>
    </source>
</evidence>
<dbReference type="CDD" id="cd01110">
    <property type="entry name" value="HTH_SoxR"/>
    <property type="match status" value="1"/>
</dbReference>
<organism evidence="6 7">
    <name type="scientific">Catenuloplanes atrovinosus</name>
    <dbReference type="NCBI Taxonomy" id="137266"/>
    <lineage>
        <taxon>Bacteria</taxon>
        <taxon>Bacillati</taxon>
        <taxon>Actinomycetota</taxon>
        <taxon>Actinomycetes</taxon>
        <taxon>Micromonosporales</taxon>
        <taxon>Micromonosporaceae</taxon>
        <taxon>Catenuloplanes</taxon>
    </lineage>
</organism>
<dbReference type="InterPro" id="IPR000551">
    <property type="entry name" value="MerR-type_HTH_dom"/>
</dbReference>
<protein>
    <submittedName>
        <fullName evidence="6">MerR family redox-sensitive transcriptional activator SoxR</fullName>
    </submittedName>
</protein>
<dbReference type="Pfam" id="PF13411">
    <property type="entry name" value="MerR_1"/>
    <property type="match status" value="1"/>
</dbReference>
<dbReference type="GO" id="GO:0006979">
    <property type="term" value="P:response to oxidative stress"/>
    <property type="evidence" value="ECO:0007669"/>
    <property type="project" value="InterPro"/>
</dbReference>
<dbReference type="NCBIfam" id="TIGR01950">
    <property type="entry name" value="SoxR"/>
    <property type="match status" value="1"/>
</dbReference>
<dbReference type="InterPro" id="IPR010211">
    <property type="entry name" value="Redox-sen_tscrpt-act_SoxR"/>
</dbReference>
<keyword evidence="2" id="KW-0408">Iron</keyword>